<reference evidence="1 2" key="1">
    <citation type="submission" date="2016-07" db="EMBL/GenBank/DDBJ databases">
        <title>Multiple horizontal gene transfer events from other fungi enriched the ability of initially mycotrophic Trichoderma (Ascomycota) to feed on dead plant biomass.</title>
        <authorList>
            <consortium name="DOE Joint Genome Institute"/>
            <person name="Aerts A."/>
            <person name="Atanasova L."/>
            <person name="Chenthamara K."/>
            <person name="Zhang J."/>
            <person name="Grujic M."/>
            <person name="Henrissat B."/>
            <person name="Kuo A."/>
            <person name="Salamov A."/>
            <person name="Lipzen A."/>
            <person name="Labutti K."/>
            <person name="Barry K."/>
            <person name="Miao Y."/>
            <person name="Rahimi M.J."/>
            <person name="Shen Q."/>
            <person name="Grigoriev I.V."/>
            <person name="Kubicek C.P."/>
            <person name="Druzhinina I.S."/>
        </authorList>
    </citation>
    <scope>NUCLEOTIDE SEQUENCE [LARGE SCALE GENOMIC DNA]</scope>
    <source>
        <strain evidence="1 2">ATCC 18648</strain>
    </source>
</reference>
<keyword evidence="2" id="KW-1185">Reference proteome</keyword>
<accession>A0A2T4C235</accession>
<organism evidence="1 2">
    <name type="scientific">Trichoderma longibrachiatum ATCC 18648</name>
    <dbReference type="NCBI Taxonomy" id="983965"/>
    <lineage>
        <taxon>Eukaryota</taxon>
        <taxon>Fungi</taxon>
        <taxon>Dikarya</taxon>
        <taxon>Ascomycota</taxon>
        <taxon>Pezizomycotina</taxon>
        <taxon>Sordariomycetes</taxon>
        <taxon>Hypocreomycetidae</taxon>
        <taxon>Hypocreales</taxon>
        <taxon>Hypocreaceae</taxon>
        <taxon>Trichoderma</taxon>
    </lineage>
</organism>
<dbReference type="AlphaFoldDB" id="A0A2T4C235"/>
<sequence length="190" mass="21515">MALAQYHVLTLRQDSRTVFTLALVMRPYQAKASSSWPVGIITNILVAIYKSLTKGSLGTNVVHTVEAISAIVLALVDPLALPRLEIPRFDQVKPLRNSKWKTKRITGWQWDTWNITLAHVSGPYHYDKLEVVIEVSVKTRVAEDCGDELQIMVSELDRCENNNNNNTPWGCRGHGAATYQIYNCVFLYIR</sequence>
<evidence type="ECO:0000313" key="1">
    <source>
        <dbReference type="EMBL" id="PTB75637.1"/>
    </source>
</evidence>
<evidence type="ECO:0000313" key="2">
    <source>
        <dbReference type="Proteomes" id="UP000240760"/>
    </source>
</evidence>
<dbReference type="EMBL" id="KZ679133">
    <property type="protein sequence ID" value="PTB75637.1"/>
    <property type="molecule type" value="Genomic_DNA"/>
</dbReference>
<protein>
    <submittedName>
        <fullName evidence="1">Uncharacterized protein</fullName>
    </submittedName>
</protein>
<name>A0A2T4C235_TRILO</name>
<gene>
    <name evidence="1" type="ORF">M440DRAFT_1392177</name>
</gene>
<proteinExistence type="predicted"/>
<dbReference type="Proteomes" id="UP000240760">
    <property type="component" value="Unassembled WGS sequence"/>
</dbReference>